<dbReference type="eggNOG" id="ENOG502RYG3">
    <property type="taxonomic scope" value="Eukaryota"/>
</dbReference>
<dbReference type="Proteomes" id="UP000001055">
    <property type="component" value="Unassembled WGS sequence"/>
</dbReference>
<dbReference type="VEuPathDB" id="FungiDB:JI435_434060"/>
<dbReference type="PROSITE" id="PS01360">
    <property type="entry name" value="ZF_MYND_1"/>
    <property type="match status" value="1"/>
</dbReference>
<proteinExistence type="predicted"/>
<dbReference type="Gene3D" id="6.10.140.2220">
    <property type="match status" value="1"/>
</dbReference>
<dbReference type="KEGG" id="pno:SNOG_01608"/>
<evidence type="ECO:0000256" key="2">
    <source>
        <dbReference type="ARBA" id="ARBA00022771"/>
    </source>
</evidence>
<dbReference type="RefSeq" id="XP_001792244.1">
    <property type="nucleotide sequence ID" value="XM_001792192.1"/>
</dbReference>
<accession>Q0V306</accession>
<organism evidence="6 7">
    <name type="scientific">Phaeosphaeria nodorum (strain SN15 / ATCC MYA-4574 / FGSC 10173)</name>
    <name type="common">Glume blotch fungus</name>
    <name type="synonym">Parastagonospora nodorum</name>
    <dbReference type="NCBI Taxonomy" id="321614"/>
    <lineage>
        <taxon>Eukaryota</taxon>
        <taxon>Fungi</taxon>
        <taxon>Dikarya</taxon>
        <taxon>Ascomycota</taxon>
        <taxon>Pezizomycotina</taxon>
        <taxon>Dothideomycetes</taxon>
        <taxon>Pleosporomycetidae</taxon>
        <taxon>Pleosporales</taxon>
        <taxon>Pleosporineae</taxon>
        <taxon>Phaeosphaeriaceae</taxon>
        <taxon>Parastagonospora</taxon>
    </lineage>
</organism>
<protein>
    <recommendedName>
        <fullName evidence="5">MYND-type domain-containing protein</fullName>
    </recommendedName>
</protein>
<keyword evidence="2 4" id="KW-0863">Zinc-finger</keyword>
<evidence type="ECO:0000313" key="6">
    <source>
        <dbReference type="EMBL" id="EAT91257.2"/>
    </source>
</evidence>
<name>Q0V306_PHANO</name>
<dbReference type="SUPFAM" id="SSF144232">
    <property type="entry name" value="HIT/MYND zinc finger-like"/>
    <property type="match status" value="1"/>
</dbReference>
<dbReference type="InParanoid" id="Q0V306"/>
<keyword evidence="3" id="KW-0862">Zinc</keyword>
<dbReference type="Pfam" id="PF01753">
    <property type="entry name" value="zf-MYND"/>
    <property type="match status" value="1"/>
</dbReference>
<dbReference type="GeneID" id="5969089"/>
<dbReference type="PROSITE" id="PS50865">
    <property type="entry name" value="ZF_MYND_2"/>
    <property type="match status" value="1"/>
</dbReference>
<dbReference type="HOGENOM" id="CLU_1023462_0_0_1"/>
<evidence type="ECO:0000313" key="7">
    <source>
        <dbReference type="Proteomes" id="UP000001055"/>
    </source>
</evidence>
<reference evidence="7" key="1">
    <citation type="journal article" date="2007" name="Plant Cell">
        <title>Dothideomycete-plant interactions illuminated by genome sequencing and EST analysis of the wheat pathogen Stagonospora nodorum.</title>
        <authorList>
            <person name="Hane J.K."/>
            <person name="Lowe R.G."/>
            <person name="Solomon P.S."/>
            <person name="Tan K.C."/>
            <person name="Schoch C.L."/>
            <person name="Spatafora J.W."/>
            <person name="Crous P.W."/>
            <person name="Kodira C."/>
            <person name="Birren B.W."/>
            <person name="Galagan J.E."/>
            <person name="Torriani S.F."/>
            <person name="McDonald B.A."/>
            <person name="Oliver R.P."/>
        </authorList>
    </citation>
    <scope>NUCLEOTIDE SEQUENCE [LARGE SCALE GENOMIC DNA]</scope>
    <source>
        <strain evidence="7">SN15 / ATCC MYA-4574 / FGSC 10173</strain>
    </source>
</reference>
<feature type="domain" description="MYND-type" evidence="5">
    <location>
        <begin position="55"/>
        <end position="92"/>
    </location>
</feature>
<evidence type="ECO:0000256" key="3">
    <source>
        <dbReference type="ARBA" id="ARBA00022833"/>
    </source>
</evidence>
<dbReference type="AlphaFoldDB" id="Q0V306"/>
<dbReference type="GO" id="GO:0008270">
    <property type="term" value="F:zinc ion binding"/>
    <property type="evidence" value="ECO:0007669"/>
    <property type="project" value="UniProtKB-KW"/>
</dbReference>
<evidence type="ECO:0000256" key="1">
    <source>
        <dbReference type="ARBA" id="ARBA00022723"/>
    </source>
</evidence>
<sequence>MIRILATYPDTAYLATCEFKAAEVAGSPNRHDLPHKPNANQTVVFNVSNGLIEGCHFCRATTNTSRCGACRVVSYCSREHQAIDRAAHKAACSKIKKERAKLEAEEKAIRAHAVDDHTGTNAFQEVGKAMGHFWKHQIIRPHLLARYFLVLALLRVNTKHAVEAALEHGLDMLRLNHEDNQGLRCIIPSLYLRLGRDQDCYDHLVWWLLYGRGDNKHHWGHPDAVVKDYNALEPVADFIKGLPDLSQIVALALIKIRMLIDGAEFLRKELLS</sequence>
<gene>
    <name evidence="6" type="ORF">SNOG_01608</name>
</gene>
<keyword evidence="1" id="KW-0479">Metal-binding</keyword>
<evidence type="ECO:0000256" key="4">
    <source>
        <dbReference type="PROSITE-ProRule" id="PRU00134"/>
    </source>
</evidence>
<evidence type="ECO:0000259" key="5">
    <source>
        <dbReference type="PROSITE" id="PS50865"/>
    </source>
</evidence>
<dbReference type="InterPro" id="IPR002893">
    <property type="entry name" value="Znf_MYND"/>
</dbReference>
<dbReference type="EMBL" id="CH445326">
    <property type="protein sequence ID" value="EAT91257.2"/>
    <property type="molecule type" value="Genomic_DNA"/>
</dbReference>